<sequence length="109" mass="12973">MCTKKSFGDRTISIFEDDDIEEVKTFSSSVQNRVYVRISPYLEKKQFFEIHVIYHLLLYSSNLYGIHVRYHVRSLDILQYEVWLLSNRIDATTSALRACRDKFEQNCLL</sequence>
<gene>
    <name evidence="1" type="ORF">NQ318_015941</name>
</gene>
<name>A0AAV8X6H5_9CUCU</name>
<accession>A0AAV8X6H5</accession>
<organism evidence="1 2">
    <name type="scientific">Aromia moschata</name>
    <dbReference type="NCBI Taxonomy" id="1265417"/>
    <lineage>
        <taxon>Eukaryota</taxon>
        <taxon>Metazoa</taxon>
        <taxon>Ecdysozoa</taxon>
        <taxon>Arthropoda</taxon>
        <taxon>Hexapoda</taxon>
        <taxon>Insecta</taxon>
        <taxon>Pterygota</taxon>
        <taxon>Neoptera</taxon>
        <taxon>Endopterygota</taxon>
        <taxon>Coleoptera</taxon>
        <taxon>Polyphaga</taxon>
        <taxon>Cucujiformia</taxon>
        <taxon>Chrysomeloidea</taxon>
        <taxon>Cerambycidae</taxon>
        <taxon>Cerambycinae</taxon>
        <taxon>Callichromatini</taxon>
        <taxon>Aromia</taxon>
    </lineage>
</organism>
<keyword evidence="2" id="KW-1185">Reference proteome</keyword>
<proteinExistence type="predicted"/>
<protein>
    <submittedName>
        <fullName evidence="1">Uncharacterized protein</fullName>
    </submittedName>
</protein>
<comment type="caution">
    <text evidence="1">The sequence shown here is derived from an EMBL/GenBank/DDBJ whole genome shotgun (WGS) entry which is preliminary data.</text>
</comment>
<dbReference type="EMBL" id="JAPWTK010001057">
    <property type="protein sequence ID" value="KAJ8934295.1"/>
    <property type="molecule type" value="Genomic_DNA"/>
</dbReference>
<reference evidence="1" key="1">
    <citation type="journal article" date="2023" name="Insect Mol. Biol.">
        <title>Genome sequencing provides insights into the evolution of gene families encoding plant cell wall-degrading enzymes in longhorned beetles.</title>
        <authorList>
            <person name="Shin N.R."/>
            <person name="Okamura Y."/>
            <person name="Kirsch R."/>
            <person name="Pauchet Y."/>
        </authorList>
    </citation>
    <scope>NUCLEOTIDE SEQUENCE</scope>
    <source>
        <strain evidence="1">AMC_N1</strain>
    </source>
</reference>
<dbReference type="AlphaFoldDB" id="A0AAV8X6H5"/>
<evidence type="ECO:0000313" key="2">
    <source>
        <dbReference type="Proteomes" id="UP001162162"/>
    </source>
</evidence>
<dbReference type="Proteomes" id="UP001162162">
    <property type="component" value="Unassembled WGS sequence"/>
</dbReference>
<evidence type="ECO:0000313" key="1">
    <source>
        <dbReference type="EMBL" id="KAJ8934295.1"/>
    </source>
</evidence>